<dbReference type="GO" id="GO:0043025">
    <property type="term" value="C:neuronal cell body"/>
    <property type="evidence" value="ECO:0007669"/>
    <property type="project" value="TreeGrafter"/>
</dbReference>
<dbReference type="Pfam" id="PF02177">
    <property type="entry name" value="APP_N"/>
    <property type="match status" value="1"/>
</dbReference>
<keyword evidence="2" id="KW-0812">Transmembrane</keyword>
<comment type="subcellular location">
    <subcellularLocation>
        <location evidence="1">Membrane</location>
        <topology evidence="1">Single-pass type I membrane protein</topology>
    </subcellularLocation>
</comment>
<evidence type="ECO:0000313" key="6">
    <source>
        <dbReference type="EMBL" id="KAJ8949478.1"/>
    </source>
</evidence>
<evidence type="ECO:0000256" key="1">
    <source>
        <dbReference type="ARBA" id="ARBA00004479"/>
    </source>
</evidence>
<gene>
    <name evidence="6" type="ORF">NQ318_005945</name>
</gene>
<dbReference type="SMART" id="SM00006">
    <property type="entry name" value="A4_EXTRA"/>
    <property type="match status" value="1"/>
</dbReference>
<dbReference type="SUPFAM" id="SSF56491">
    <property type="entry name" value="A heparin-binding domain"/>
    <property type="match status" value="1"/>
</dbReference>
<dbReference type="InterPro" id="IPR036454">
    <property type="entry name" value="Amyloid_glyco_heparin-bd_sf"/>
</dbReference>
<dbReference type="InterPro" id="IPR008155">
    <property type="entry name" value="Amyloid_glyco"/>
</dbReference>
<dbReference type="InterPro" id="IPR015849">
    <property type="entry name" value="Amyloid_glyco_heparin-bd"/>
</dbReference>
<accession>A0AAV8YEW2</accession>
<dbReference type="GO" id="GO:0008201">
    <property type="term" value="F:heparin binding"/>
    <property type="evidence" value="ECO:0007669"/>
    <property type="project" value="InterPro"/>
</dbReference>
<evidence type="ECO:0000313" key="7">
    <source>
        <dbReference type="Proteomes" id="UP001162162"/>
    </source>
</evidence>
<name>A0AAV8YEW2_9CUCU</name>
<comment type="caution">
    <text evidence="6">The sequence shown here is derived from an EMBL/GenBank/DDBJ whole genome shotgun (WGS) entry which is preliminary data.</text>
</comment>
<evidence type="ECO:0000256" key="3">
    <source>
        <dbReference type="ARBA" id="ARBA00022989"/>
    </source>
</evidence>
<evidence type="ECO:0000256" key="4">
    <source>
        <dbReference type="ARBA" id="ARBA00023136"/>
    </source>
</evidence>
<dbReference type="Gene3D" id="3.90.570.10">
    <property type="entry name" value="Amyloidogenic glycoprotein, heparin-binding domain"/>
    <property type="match status" value="1"/>
</dbReference>
<dbReference type="GO" id="GO:0016020">
    <property type="term" value="C:membrane"/>
    <property type="evidence" value="ECO:0007669"/>
    <property type="project" value="UniProtKB-SubCell"/>
</dbReference>
<organism evidence="6 7">
    <name type="scientific">Aromia moschata</name>
    <dbReference type="NCBI Taxonomy" id="1265417"/>
    <lineage>
        <taxon>Eukaryota</taxon>
        <taxon>Metazoa</taxon>
        <taxon>Ecdysozoa</taxon>
        <taxon>Arthropoda</taxon>
        <taxon>Hexapoda</taxon>
        <taxon>Insecta</taxon>
        <taxon>Pterygota</taxon>
        <taxon>Neoptera</taxon>
        <taxon>Endopterygota</taxon>
        <taxon>Coleoptera</taxon>
        <taxon>Polyphaga</taxon>
        <taxon>Cucujiformia</taxon>
        <taxon>Chrysomeloidea</taxon>
        <taxon>Cerambycidae</taxon>
        <taxon>Cerambycinae</taxon>
        <taxon>Callichromatini</taxon>
        <taxon>Aromia</taxon>
    </lineage>
</organism>
<protein>
    <recommendedName>
        <fullName evidence="5">E1 domain-containing protein</fullName>
    </recommendedName>
</protein>
<dbReference type="EMBL" id="JAPWTK010000117">
    <property type="protein sequence ID" value="KAJ8949478.1"/>
    <property type="molecule type" value="Genomic_DNA"/>
</dbReference>
<proteinExistence type="predicted"/>
<evidence type="ECO:0000256" key="2">
    <source>
        <dbReference type="ARBA" id="ARBA00022692"/>
    </source>
</evidence>
<keyword evidence="7" id="KW-1185">Reference proteome</keyword>
<evidence type="ECO:0000259" key="5">
    <source>
        <dbReference type="SMART" id="SM00006"/>
    </source>
</evidence>
<keyword evidence="4" id="KW-0472">Membrane</keyword>
<dbReference type="GO" id="GO:0007409">
    <property type="term" value="P:axonogenesis"/>
    <property type="evidence" value="ECO:0007669"/>
    <property type="project" value="TreeGrafter"/>
</dbReference>
<dbReference type="Proteomes" id="UP001162162">
    <property type="component" value="Unassembled WGS sequence"/>
</dbReference>
<dbReference type="PANTHER" id="PTHR23103:SF15">
    <property type="entry name" value="AMYLOID-BETA-LIKE PROTEIN"/>
    <property type="match status" value="1"/>
</dbReference>
<dbReference type="GO" id="GO:0007417">
    <property type="term" value="P:central nervous system development"/>
    <property type="evidence" value="ECO:0007669"/>
    <property type="project" value="TreeGrafter"/>
</dbReference>
<feature type="domain" description="E1" evidence="5">
    <location>
        <begin position="36"/>
        <end position="149"/>
    </location>
</feature>
<dbReference type="GO" id="GO:0043005">
    <property type="term" value="C:neuron projection"/>
    <property type="evidence" value="ECO:0007669"/>
    <property type="project" value="TreeGrafter"/>
</dbReference>
<dbReference type="AlphaFoldDB" id="A0AAV8YEW2"/>
<sequence length="151" mass="17470">MSITAIIENSALLHFARYIARLGRLVVIPLSLCRVQKAARCRVTKVICLSYHTPLKNESIDVDYPYNDKLKIKYNVYPKRDITNIVESSHYLRIGSWCRAGSTPGAQSRGKCKAWHWVKPFRCLALWSFLAVLQLSKRRQCEQIQKMCELL</sequence>
<dbReference type="PANTHER" id="PTHR23103">
    <property type="entry name" value="ALZHEIMER'S DISEASE BETA-AMYLOID RELATED"/>
    <property type="match status" value="1"/>
</dbReference>
<keyword evidence="3" id="KW-1133">Transmembrane helix</keyword>
<reference evidence="6" key="1">
    <citation type="journal article" date="2023" name="Insect Mol. Biol.">
        <title>Genome sequencing provides insights into the evolution of gene families encoding plant cell wall-degrading enzymes in longhorned beetles.</title>
        <authorList>
            <person name="Shin N.R."/>
            <person name="Okamura Y."/>
            <person name="Kirsch R."/>
            <person name="Pauchet Y."/>
        </authorList>
    </citation>
    <scope>NUCLEOTIDE SEQUENCE</scope>
    <source>
        <strain evidence="6">AMC_N1</strain>
    </source>
</reference>
<dbReference type="InterPro" id="IPR008154">
    <property type="entry name" value="Amyloid_glyco_extra"/>
</dbReference>